<sequence length="455" mass="49929">MDPTLTPGDHTRYPHQVAGHPGVMSDPSGGLLIKPALPREIAFYQMLSNSDPEDIVWPLRKFVPKNYGTLGLAGRLGAGGAIETDLDMKDETPESVVLENLAYAYTRPNIMDVKLGTVLHAPYATDEKRQRMEKQARETTTHETGIRLTGCQTWHAPTQGYISTPKSFGKSITTPELSLGMVRFFPLPTDSIPCLVAHPSPPPTAVKVVSNIEASHIPIPAEASCASVIQSSPSIPIPIPSPTPISREDATTATTAPASTDLETLPTYKDHSIPPRTLARLLTLLLQKLDYLTEAVSTLEMRFVGASLLIVYEGDPVRLEAALDREEKAGVRGESDGKEHRNGDSERSIFSDDGSIDSDSDGDEDDEYDSEDDLDGKKKDERRTRKCPALTLKMIDFAHTWLAQGEGPDEGVLKGLRTFRSLVERRLEEVEQSLSINSTLCHSHQIIQITPYNRS</sequence>
<keyword evidence="7" id="KW-1185">Reference proteome</keyword>
<keyword evidence="2 4" id="KW-0808">Transferase</keyword>
<comment type="similarity">
    <text evidence="1 4">Belongs to the inositol phosphokinase (IPK) family.</text>
</comment>
<evidence type="ECO:0000313" key="7">
    <source>
        <dbReference type="Proteomes" id="UP001432216"/>
    </source>
</evidence>
<dbReference type="InterPro" id="IPR038286">
    <property type="entry name" value="IPK_sf"/>
</dbReference>
<evidence type="ECO:0000256" key="2">
    <source>
        <dbReference type="ARBA" id="ARBA00022679"/>
    </source>
</evidence>
<dbReference type="EC" id="2.7.-.-" evidence="4"/>
<dbReference type="Proteomes" id="UP001432216">
    <property type="component" value="Chromosome 11"/>
</dbReference>
<accession>A0ABZ2B1R4</accession>
<feature type="compositionally biased region" description="Acidic residues" evidence="5">
    <location>
        <begin position="354"/>
        <end position="374"/>
    </location>
</feature>
<feature type="compositionally biased region" description="Low complexity" evidence="5">
    <location>
        <begin position="251"/>
        <end position="260"/>
    </location>
</feature>
<protein>
    <recommendedName>
        <fullName evidence="4">Kinase</fullName>
        <ecNumber evidence="4">2.7.-.-</ecNumber>
    </recommendedName>
</protein>
<dbReference type="RefSeq" id="XP_064723836.1">
    <property type="nucleotide sequence ID" value="XM_064867764.1"/>
</dbReference>
<dbReference type="GeneID" id="89992734"/>
<evidence type="ECO:0000313" key="6">
    <source>
        <dbReference type="EMBL" id="WVO24597.1"/>
    </source>
</evidence>
<dbReference type="Pfam" id="PF03770">
    <property type="entry name" value="IPK"/>
    <property type="match status" value="2"/>
</dbReference>
<dbReference type="PANTHER" id="PTHR12400">
    <property type="entry name" value="INOSITOL POLYPHOSPHATE KINASE"/>
    <property type="match status" value="1"/>
</dbReference>
<feature type="region of interest" description="Disordered" evidence="5">
    <location>
        <begin position="1"/>
        <end position="24"/>
    </location>
</feature>
<evidence type="ECO:0000256" key="3">
    <source>
        <dbReference type="ARBA" id="ARBA00022777"/>
    </source>
</evidence>
<evidence type="ECO:0000256" key="5">
    <source>
        <dbReference type="SAM" id="MobiDB-lite"/>
    </source>
</evidence>
<organism evidence="6 7">
    <name type="scientific">Cryptococcus decagattii</name>
    <dbReference type="NCBI Taxonomy" id="1859122"/>
    <lineage>
        <taxon>Eukaryota</taxon>
        <taxon>Fungi</taxon>
        <taxon>Dikarya</taxon>
        <taxon>Basidiomycota</taxon>
        <taxon>Agaricomycotina</taxon>
        <taxon>Tremellomycetes</taxon>
        <taxon>Tremellales</taxon>
        <taxon>Cryptococcaceae</taxon>
        <taxon>Cryptococcus</taxon>
        <taxon>Cryptococcus gattii species complex</taxon>
    </lineage>
</organism>
<dbReference type="EMBL" id="CP143816">
    <property type="protein sequence ID" value="WVO24597.1"/>
    <property type="molecule type" value="Genomic_DNA"/>
</dbReference>
<feature type="region of interest" description="Disordered" evidence="5">
    <location>
        <begin position="326"/>
        <end position="382"/>
    </location>
</feature>
<dbReference type="InterPro" id="IPR005522">
    <property type="entry name" value="IPK"/>
</dbReference>
<name>A0ABZ2B1R4_9TREE</name>
<reference evidence="6 7" key="1">
    <citation type="submission" date="2024-01" db="EMBL/GenBank/DDBJ databases">
        <title>Comparative genomics of Cryptococcus and Kwoniella reveals pathogenesis evolution and contrasting modes of karyotype evolution via chromosome fusion or intercentromeric recombination.</title>
        <authorList>
            <person name="Coelho M.A."/>
            <person name="David-Palma M."/>
            <person name="Shea T."/>
            <person name="Bowers K."/>
            <person name="McGinley-Smith S."/>
            <person name="Mohammad A.W."/>
            <person name="Gnirke A."/>
            <person name="Yurkov A.M."/>
            <person name="Nowrousian M."/>
            <person name="Sun S."/>
            <person name="Cuomo C.A."/>
            <person name="Heitman J."/>
        </authorList>
    </citation>
    <scope>NUCLEOTIDE SEQUENCE [LARGE SCALE GENOMIC DNA]</scope>
    <source>
        <strain evidence="6 7">7685027</strain>
    </source>
</reference>
<dbReference type="PANTHER" id="PTHR12400:SF108">
    <property type="entry name" value="KINASE"/>
    <property type="match status" value="1"/>
</dbReference>
<dbReference type="Gene3D" id="3.30.470.160">
    <property type="entry name" value="Inositol polyphosphate kinase"/>
    <property type="match status" value="1"/>
</dbReference>
<evidence type="ECO:0000256" key="1">
    <source>
        <dbReference type="ARBA" id="ARBA00007374"/>
    </source>
</evidence>
<keyword evidence="3 4" id="KW-0418">Kinase</keyword>
<dbReference type="SUPFAM" id="SSF56104">
    <property type="entry name" value="SAICAR synthase-like"/>
    <property type="match status" value="2"/>
</dbReference>
<evidence type="ECO:0000256" key="4">
    <source>
        <dbReference type="RuleBase" id="RU363090"/>
    </source>
</evidence>
<feature type="region of interest" description="Disordered" evidence="5">
    <location>
        <begin position="237"/>
        <end position="270"/>
    </location>
</feature>
<gene>
    <name evidence="6" type="ORF">IAS62_005965</name>
</gene>
<proteinExistence type="inferred from homology"/>
<feature type="compositionally biased region" description="Basic and acidic residues" evidence="5">
    <location>
        <begin position="326"/>
        <end position="350"/>
    </location>
</feature>